<evidence type="ECO:0000313" key="2">
    <source>
        <dbReference type="Proteomes" id="UP001430848"/>
    </source>
</evidence>
<name>A0ABR1NXV5_DIAER</name>
<reference evidence="1 2" key="1">
    <citation type="submission" date="2024-02" db="EMBL/GenBank/DDBJ databases">
        <title>De novo assembly and annotation of 12 fungi associated with fruit tree decline syndrome in Ontario, Canada.</title>
        <authorList>
            <person name="Sulman M."/>
            <person name="Ellouze W."/>
            <person name="Ilyukhin E."/>
        </authorList>
    </citation>
    <scope>NUCLEOTIDE SEQUENCE [LARGE SCALE GENOMIC DNA]</scope>
    <source>
        <strain evidence="1 2">M169</strain>
    </source>
</reference>
<accession>A0ABR1NXV5</accession>
<protein>
    <recommendedName>
        <fullName evidence="3">Fungal N-terminal domain-containing protein</fullName>
    </recommendedName>
</protein>
<dbReference type="Proteomes" id="UP001430848">
    <property type="component" value="Unassembled WGS sequence"/>
</dbReference>
<sequence>MAEPFSIATGALGIVALGNQVCGGVHNYLGAIKNKHKELAAAWDAAHTLAAVLERLDGITTQICAERPEDAVLLSRCLANTKGHLLELRDVVAKLEGLPEAPSLQNTEGSSLRAISRPEHGLRGKARHLGRTMTYNYHRDGVSDLRRALQQLTTSLNSAILTVDLNEGEKRGENIKSLQVAAQESAAKMCELQDGLGSDMSLLREQISTTEEVVHGTTLQLDLIKKEAQTHGQEVLSQLHMIRRQLRNQRSSATGRTETMQAATQVVQWKNLVPRSQSPVYQELFGVGHWLLAGRKPQPTEVVYRLQMLQKSLLVMYQKGEASINDVDELSNNHLQVADAAMSIIQFYIGAGLTCNEKDTQSITPATCSWWSFLPSFKTSTTLAKSADLFVPYVGGRAAGQSIRLVSSIAQASNPVLQDFARMIPFVDSGLLFTRILDHETCESSRTLLLVRTADSMHAGLEKISPIARAIITRSLYDLESAIRLCPRSLLEKTQGLTVLHLSIGWPPGLSFLLKTDAMQLLDTPDDIFLAGDGQSSLFWPFSYAAATQCAQSLDLVLQAGCNLYPEDPRGGNMTTALSCALQATSADCAEVLASHMARRREDFFSLARSNLYKIRVQSSSLPASLRVALTTYFRDLEPAIPNRKVTTRQLSEGLISYAVVMCLERAMVHIPVPLRPLGPVSEDIYHLPGLALAFFPIFSRHGFSGYNEPNRYGLRPIMADVRSICSLSRDPLADKLQDLQSWLVEHGCLDVRPVHSEEQPRPDMKLNEGATGWHYLSLMLVISTWGRRAWWSAQDNRSFDVAIDVIATIADGEPKRHRDGCVCWCILPRVPHRHETGQREQVGGWDVGCSPFSYLCEQYLQHDPKEFVPNYFRQRVNRHSFWHHLFRHGTRAGSPSDTPLTSHGAAEPTGAIPVPAWQLEFLRLLTFEALEMTHTCCSAHQLQPGRMELAIFYHPDPEGMRLRLAAEPTEARKIYQLEELMAEFAEQLGQKTGSPRDLEDFVSGTWRARVAGLYDVCNQEIGTLEDLLGSMVQTSKFPGQLLPIDELIFDLSEVLPETLQKFFGEDFPFFDNCGHNSGMTVLGPNMDTSVDGNPFRCDFCP</sequence>
<gene>
    <name evidence="1" type="ORF">SLS63_010089</name>
</gene>
<dbReference type="EMBL" id="JAKNSF020000080">
    <property type="protein sequence ID" value="KAK7719340.1"/>
    <property type="molecule type" value="Genomic_DNA"/>
</dbReference>
<comment type="caution">
    <text evidence="1">The sequence shown here is derived from an EMBL/GenBank/DDBJ whole genome shotgun (WGS) entry which is preliminary data.</text>
</comment>
<organism evidence="1 2">
    <name type="scientific">Diaporthe eres</name>
    <name type="common">Phomopsis oblonga</name>
    <dbReference type="NCBI Taxonomy" id="83184"/>
    <lineage>
        <taxon>Eukaryota</taxon>
        <taxon>Fungi</taxon>
        <taxon>Dikarya</taxon>
        <taxon>Ascomycota</taxon>
        <taxon>Pezizomycotina</taxon>
        <taxon>Sordariomycetes</taxon>
        <taxon>Sordariomycetidae</taxon>
        <taxon>Diaporthales</taxon>
        <taxon>Diaporthaceae</taxon>
        <taxon>Diaporthe</taxon>
        <taxon>Diaporthe eres species complex</taxon>
    </lineage>
</organism>
<evidence type="ECO:0008006" key="3">
    <source>
        <dbReference type="Google" id="ProtNLM"/>
    </source>
</evidence>
<keyword evidence="2" id="KW-1185">Reference proteome</keyword>
<proteinExistence type="predicted"/>
<evidence type="ECO:0000313" key="1">
    <source>
        <dbReference type="EMBL" id="KAK7719340.1"/>
    </source>
</evidence>